<dbReference type="PANTHER" id="PTHR30619">
    <property type="entry name" value="DNA INTERNALIZATION/COMPETENCE PROTEIN COMEC/REC2"/>
    <property type="match status" value="1"/>
</dbReference>
<evidence type="ECO:0000256" key="3">
    <source>
        <dbReference type="ARBA" id="ARBA00022692"/>
    </source>
</evidence>
<dbReference type="GO" id="GO:0030420">
    <property type="term" value="P:establishment of competence for transformation"/>
    <property type="evidence" value="ECO:0007669"/>
    <property type="project" value="InterPro"/>
</dbReference>
<keyword evidence="3 6" id="KW-0812">Transmembrane</keyword>
<dbReference type="AlphaFoldDB" id="A0AAJ5ZFB1"/>
<dbReference type="CDD" id="cd07731">
    <property type="entry name" value="ComA-like_MBL-fold"/>
    <property type="match status" value="1"/>
</dbReference>
<evidence type="ECO:0000313" key="9">
    <source>
        <dbReference type="Proteomes" id="UP001219901"/>
    </source>
</evidence>
<keyword evidence="4 6" id="KW-1133">Transmembrane helix</keyword>
<protein>
    <submittedName>
        <fullName evidence="8">DNA internalization-related competence protein ComEC/Rec2</fullName>
    </submittedName>
</protein>
<evidence type="ECO:0000256" key="2">
    <source>
        <dbReference type="ARBA" id="ARBA00022475"/>
    </source>
</evidence>
<dbReference type="InterPro" id="IPR004797">
    <property type="entry name" value="Competence_ComEC/Rec2"/>
</dbReference>
<dbReference type="GO" id="GO:0005886">
    <property type="term" value="C:plasma membrane"/>
    <property type="evidence" value="ECO:0007669"/>
    <property type="project" value="UniProtKB-SubCell"/>
</dbReference>
<dbReference type="InterPro" id="IPR004477">
    <property type="entry name" value="ComEC_N"/>
</dbReference>
<name>A0AAJ5ZFB1_9CHLR</name>
<feature type="transmembrane region" description="Helical" evidence="6">
    <location>
        <begin position="274"/>
        <end position="299"/>
    </location>
</feature>
<feature type="transmembrane region" description="Helical" evidence="6">
    <location>
        <begin position="527"/>
        <end position="545"/>
    </location>
</feature>
<dbReference type="Proteomes" id="UP001219901">
    <property type="component" value="Chromosome"/>
</dbReference>
<evidence type="ECO:0000259" key="7">
    <source>
        <dbReference type="SMART" id="SM00849"/>
    </source>
</evidence>
<reference evidence="8 9" key="1">
    <citation type="submission" date="2019-11" db="EMBL/GenBank/DDBJ databases">
        <authorList>
            <person name="Cho J.-C."/>
        </authorList>
    </citation>
    <scope>NUCLEOTIDE SEQUENCE [LARGE SCALE GENOMIC DNA]</scope>
    <source>
        <strain evidence="8 9">JH1073</strain>
    </source>
</reference>
<accession>A0AAJ5ZFB1</accession>
<organism evidence="8 9">
    <name type="scientific">Candidatus Lucifugimonas marina</name>
    <dbReference type="NCBI Taxonomy" id="3038979"/>
    <lineage>
        <taxon>Bacteria</taxon>
        <taxon>Bacillati</taxon>
        <taxon>Chloroflexota</taxon>
        <taxon>Dehalococcoidia</taxon>
        <taxon>SAR202 cluster</taxon>
        <taxon>Candidatus Lucifugimonadales</taxon>
        <taxon>Candidatus Lucifugimonadaceae</taxon>
        <taxon>Candidatus Lucifugimonas</taxon>
    </lineage>
</organism>
<dbReference type="SMART" id="SM00849">
    <property type="entry name" value="Lactamase_B"/>
    <property type="match status" value="1"/>
</dbReference>
<dbReference type="InterPro" id="IPR036866">
    <property type="entry name" value="RibonucZ/Hydroxyglut_hydro"/>
</dbReference>
<dbReference type="Pfam" id="PF03772">
    <property type="entry name" value="Competence"/>
    <property type="match status" value="1"/>
</dbReference>
<keyword evidence="9" id="KW-1185">Reference proteome</keyword>
<feature type="transmembrane region" description="Helical" evidence="6">
    <location>
        <begin position="374"/>
        <end position="399"/>
    </location>
</feature>
<feature type="transmembrane region" description="Helical" evidence="6">
    <location>
        <begin position="29"/>
        <end position="46"/>
    </location>
</feature>
<dbReference type="RefSeq" id="WP_342825905.1">
    <property type="nucleotide sequence ID" value="NZ_CP046146.1"/>
</dbReference>
<evidence type="ECO:0000256" key="5">
    <source>
        <dbReference type="ARBA" id="ARBA00023136"/>
    </source>
</evidence>
<feature type="transmembrane region" description="Helical" evidence="6">
    <location>
        <begin position="437"/>
        <end position="459"/>
    </location>
</feature>
<dbReference type="Gene3D" id="3.60.15.10">
    <property type="entry name" value="Ribonuclease Z/Hydroxyacylglutathione hydrolase-like"/>
    <property type="match status" value="1"/>
</dbReference>
<sequence length="807" mass="86390">MRLLRATIAFTLGIAVERALSTTPSALEIIIALAATGVVVATAIYARRHVVIALLLFLAVAGLVRAATAGDQHSVISWSDVPRNEERVELKGIMLTEPTPSNGRTRLRLHVDSTQLGDDGYSVDVYTERLHDLTESNRRSNDFRYGDTYSVSGRFVLTTGREDVAGIVSVSSVELIDSGAGSPIRSFISDLRATISYSVADSLDSTTGGLAAALLVGDRTKLAPETIDNFRASGLSHVLAISGLHIAMIGGIIMAISVWILGRQRQFYLVAPGLGVWIYAALAGFTPSVTRAAIMFTVYLFARLLGRQRSVLPPLALAGAIMLAIDPPILRSISFQLSFAAVMGIALLSAKFAGRGSDVIQTSPQVPALLKRPIIGIVYGMSVSLAATVATAPLVAFHFGEVPIWGIPSTLLIVPVLPLFIGGSVLVAVAGAISDHLIPIAGILSHGFGNYISFVADLFSGLPAGPVRADGWSTPLIVVWYGIVLLTLNRRVVRSWTLGVLEQVGSLNQTSPLAAGINQKLHRHRTYTVASIWIVAAVSLVGFVVSEPASNDLTVTFFETNRGDMIFIETPSGTRLLVDGGDDPELAVRNIESVLPPLDRRIDVVLSTHPDADHLGGLQRVVEQFEVGTIIDSGVPHDSNIYESWADFVRSKSNVSTASVGMIIALDQEVVLTVLQTQCVVVECSNFNDESVVARLDYRDVSFLLTGDITATAEFDLLQTGQPVHSTVLKVGHHGSRTSSTQAFLDAVAPALAIVTTGIKNQFGHPHEDVIERLNAQLSPENVFVTRDNGRLTVTTDGERLWVSSDR</sequence>
<dbReference type="NCBIfam" id="TIGR00360">
    <property type="entry name" value="ComEC_N-term"/>
    <property type="match status" value="1"/>
</dbReference>
<dbReference type="NCBIfam" id="TIGR00361">
    <property type="entry name" value="ComEC_Rec2"/>
    <property type="match status" value="1"/>
</dbReference>
<evidence type="ECO:0000256" key="1">
    <source>
        <dbReference type="ARBA" id="ARBA00004651"/>
    </source>
</evidence>
<reference evidence="9" key="2">
    <citation type="submission" date="2023-06" db="EMBL/GenBank/DDBJ databases">
        <title>Pangenomics reveal diversification of enzyme families and niche specialization in globally abundant SAR202 bacteria.</title>
        <authorList>
            <person name="Saw J.H.W."/>
        </authorList>
    </citation>
    <scope>NUCLEOTIDE SEQUENCE [LARGE SCALE GENOMIC DNA]</scope>
    <source>
        <strain evidence="9">JH1073</strain>
    </source>
</reference>
<feature type="transmembrane region" description="Helical" evidence="6">
    <location>
        <begin position="238"/>
        <end position="262"/>
    </location>
</feature>
<keyword evidence="5 6" id="KW-0472">Membrane</keyword>
<keyword evidence="2" id="KW-1003">Cell membrane</keyword>
<dbReference type="SUPFAM" id="SSF56281">
    <property type="entry name" value="Metallo-hydrolase/oxidoreductase"/>
    <property type="match status" value="1"/>
</dbReference>
<dbReference type="InterPro" id="IPR001279">
    <property type="entry name" value="Metallo-B-lactamas"/>
</dbReference>
<dbReference type="PANTHER" id="PTHR30619:SF1">
    <property type="entry name" value="RECOMBINATION PROTEIN 2"/>
    <property type="match status" value="1"/>
</dbReference>
<comment type="subcellular location">
    <subcellularLocation>
        <location evidence="1">Cell membrane</location>
        <topology evidence="1">Multi-pass membrane protein</topology>
    </subcellularLocation>
</comment>
<evidence type="ECO:0000313" key="8">
    <source>
        <dbReference type="EMBL" id="WFG40134.1"/>
    </source>
</evidence>
<feature type="transmembrane region" description="Helical" evidence="6">
    <location>
        <begin position="335"/>
        <end position="353"/>
    </location>
</feature>
<proteinExistence type="predicted"/>
<gene>
    <name evidence="8" type="ORF">GKO48_11055</name>
</gene>
<dbReference type="InterPro" id="IPR052159">
    <property type="entry name" value="Competence_DNA_uptake"/>
</dbReference>
<feature type="transmembrane region" description="Helical" evidence="6">
    <location>
        <begin position="405"/>
        <end position="430"/>
    </location>
</feature>
<feature type="transmembrane region" description="Helical" evidence="6">
    <location>
        <begin position="471"/>
        <end position="488"/>
    </location>
</feature>
<evidence type="ECO:0000256" key="6">
    <source>
        <dbReference type="SAM" id="Phobius"/>
    </source>
</evidence>
<dbReference type="EMBL" id="CP046147">
    <property type="protein sequence ID" value="WFG40134.1"/>
    <property type="molecule type" value="Genomic_DNA"/>
</dbReference>
<dbReference type="Pfam" id="PF00753">
    <property type="entry name" value="Lactamase_B"/>
    <property type="match status" value="1"/>
</dbReference>
<dbReference type="InterPro" id="IPR035681">
    <property type="entry name" value="ComA-like_MBL"/>
</dbReference>
<evidence type="ECO:0000256" key="4">
    <source>
        <dbReference type="ARBA" id="ARBA00022989"/>
    </source>
</evidence>
<feature type="domain" description="Metallo-beta-lactamase" evidence="7">
    <location>
        <begin position="562"/>
        <end position="759"/>
    </location>
</feature>